<evidence type="ECO:0000256" key="3">
    <source>
        <dbReference type="ARBA" id="ARBA00022475"/>
    </source>
</evidence>
<protein>
    <submittedName>
        <fullName evidence="14">M48 family metalloprotease</fullName>
        <ecNumber evidence="14">3.4.24.-</ecNumber>
    </submittedName>
</protein>
<keyword evidence="5 12" id="KW-0812">Transmembrane</keyword>
<keyword evidence="15" id="KW-1185">Reference proteome</keyword>
<sequence length="518" mass="53965">MARREGGPGVGTRAVAALGLLVGFYVLATVLIVVLFALVVVIGVLVQVYLHVSVAGVGTVLVGAFGGWSLLSGLFRSAKEDDAPPLGIRVGPADEPALWAEVTEIARTAGARVPDEIYLVPDVNAFVYQRSRLLGLVRGRTVLGLGLGLVAVLDRAELRAVLVHEFGHISGGDTRLGPLLYRSKARILHMVRALTADERVASRLLALVFRSYFKLFLRYSTAVSRAQERAADRASVRVSGGAATASALVKISIADKVFDFLLEAYVAPLWERGRTPEDLYGGLRALYAEPGRQELYGKVREAALAEETGRWDSHPALGERLALIGALPGPAAVPGGGPARTVLADPDRAERAVAALLTRAATRGAELAPVAWDASADSYAPAVAETAAAFRSHALVAGGRWNAGGLDAALELIAAGRVLDLARALNAEVPEDSAAALVRGPLGAALAEHVVTGHGGAWVFSWAEGIDARWSGTAPDALADRALEGAEGVAAVRAELGLGAVDLTPVPPLTTEEPAHAG</sequence>
<keyword evidence="11 12" id="KW-0472">Membrane</keyword>
<evidence type="ECO:0000256" key="8">
    <source>
        <dbReference type="ARBA" id="ARBA00022833"/>
    </source>
</evidence>
<evidence type="ECO:0000256" key="9">
    <source>
        <dbReference type="ARBA" id="ARBA00022989"/>
    </source>
</evidence>
<dbReference type="Gene3D" id="3.30.2010.10">
    <property type="entry name" value="Metalloproteases ('zincins'), catalytic domain"/>
    <property type="match status" value="1"/>
</dbReference>
<keyword evidence="4" id="KW-0645">Protease</keyword>
<keyword evidence="9 12" id="KW-1133">Transmembrane helix</keyword>
<keyword evidence="7 14" id="KW-0378">Hydrolase</keyword>
<keyword evidence="10 14" id="KW-0482">Metalloprotease</keyword>
<accession>A0ABS7G4I0</accession>
<evidence type="ECO:0000256" key="1">
    <source>
        <dbReference type="ARBA" id="ARBA00001947"/>
    </source>
</evidence>
<comment type="caution">
    <text evidence="14">The sequence shown here is derived from an EMBL/GenBank/DDBJ whole genome shotgun (WGS) entry which is preliminary data.</text>
</comment>
<evidence type="ECO:0000256" key="11">
    <source>
        <dbReference type="ARBA" id="ARBA00023136"/>
    </source>
</evidence>
<dbReference type="RefSeq" id="WP_220170671.1">
    <property type="nucleotide sequence ID" value="NZ_JAIBOA010000034.1"/>
</dbReference>
<dbReference type="PANTHER" id="PTHR43221:SF1">
    <property type="entry name" value="PROTEASE HTPX"/>
    <property type="match status" value="1"/>
</dbReference>
<dbReference type="InterPro" id="IPR050083">
    <property type="entry name" value="HtpX_protease"/>
</dbReference>
<dbReference type="PANTHER" id="PTHR43221">
    <property type="entry name" value="PROTEASE HTPX"/>
    <property type="match status" value="1"/>
</dbReference>
<evidence type="ECO:0000256" key="4">
    <source>
        <dbReference type="ARBA" id="ARBA00022670"/>
    </source>
</evidence>
<evidence type="ECO:0000256" key="7">
    <source>
        <dbReference type="ARBA" id="ARBA00022801"/>
    </source>
</evidence>
<keyword evidence="3" id="KW-1003">Cell membrane</keyword>
<evidence type="ECO:0000256" key="2">
    <source>
        <dbReference type="ARBA" id="ARBA00004651"/>
    </source>
</evidence>
<dbReference type="InterPro" id="IPR001915">
    <property type="entry name" value="Peptidase_M48"/>
</dbReference>
<dbReference type="EC" id="3.4.24.-" evidence="14"/>
<dbReference type="GO" id="GO:0008237">
    <property type="term" value="F:metallopeptidase activity"/>
    <property type="evidence" value="ECO:0007669"/>
    <property type="project" value="UniProtKB-KW"/>
</dbReference>
<organism evidence="14 15">
    <name type="scientific">Actinomadura parmotrematis</name>
    <dbReference type="NCBI Taxonomy" id="2864039"/>
    <lineage>
        <taxon>Bacteria</taxon>
        <taxon>Bacillati</taxon>
        <taxon>Actinomycetota</taxon>
        <taxon>Actinomycetes</taxon>
        <taxon>Streptosporangiales</taxon>
        <taxon>Thermomonosporaceae</taxon>
        <taxon>Actinomadura</taxon>
    </lineage>
</organism>
<reference evidence="14 15" key="1">
    <citation type="submission" date="2021-07" db="EMBL/GenBank/DDBJ databases">
        <title>Actinomadura sp. PM05-2 isolated from lichen.</title>
        <authorList>
            <person name="Somphong A."/>
            <person name="Phongsopitanun W."/>
            <person name="Tanasupawat S."/>
            <person name="Peongsungnone V."/>
        </authorList>
    </citation>
    <scope>NUCLEOTIDE SEQUENCE [LARGE SCALE GENOMIC DNA]</scope>
    <source>
        <strain evidence="14 15">PM05-2</strain>
    </source>
</reference>
<evidence type="ECO:0000313" key="14">
    <source>
        <dbReference type="EMBL" id="MBW8487441.1"/>
    </source>
</evidence>
<feature type="transmembrane region" description="Helical" evidence="12">
    <location>
        <begin position="48"/>
        <end position="71"/>
    </location>
</feature>
<comment type="subcellular location">
    <subcellularLocation>
        <location evidence="2">Cell membrane</location>
        <topology evidence="2">Multi-pass membrane protein</topology>
    </subcellularLocation>
</comment>
<evidence type="ECO:0000313" key="15">
    <source>
        <dbReference type="Proteomes" id="UP000774570"/>
    </source>
</evidence>
<name>A0ABS7G4I0_9ACTN</name>
<dbReference type="Proteomes" id="UP000774570">
    <property type="component" value="Unassembled WGS sequence"/>
</dbReference>
<proteinExistence type="predicted"/>
<evidence type="ECO:0000256" key="6">
    <source>
        <dbReference type="ARBA" id="ARBA00022723"/>
    </source>
</evidence>
<feature type="domain" description="Peptidase M48" evidence="13">
    <location>
        <begin position="93"/>
        <end position="323"/>
    </location>
</feature>
<evidence type="ECO:0000256" key="5">
    <source>
        <dbReference type="ARBA" id="ARBA00022692"/>
    </source>
</evidence>
<dbReference type="CDD" id="cd07328">
    <property type="entry name" value="M48_Ste24p_like"/>
    <property type="match status" value="1"/>
</dbReference>
<evidence type="ECO:0000256" key="10">
    <source>
        <dbReference type="ARBA" id="ARBA00023049"/>
    </source>
</evidence>
<keyword evidence="8" id="KW-0862">Zinc</keyword>
<evidence type="ECO:0000259" key="13">
    <source>
        <dbReference type="Pfam" id="PF01435"/>
    </source>
</evidence>
<dbReference type="Pfam" id="PF01435">
    <property type="entry name" value="Peptidase_M48"/>
    <property type="match status" value="1"/>
</dbReference>
<evidence type="ECO:0000256" key="12">
    <source>
        <dbReference type="SAM" id="Phobius"/>
    </source>
</evidence>
<comment type="cofactor">
    <cofactor evidence="1">
        <name>Zn(2+)</name>
        <dbReference type="ChEBI" id="CHEBI:29105"/>
    </cofactor>
</comment>
<dbReference type="EMBL" id="JAIBOA010000034">
    <property type="protein sequence ID" value="MBW8487441.1"/>
    <property type="molecule type" value="Genomic_DNA"/>
</dbReference>
<gene>
    <name evidence="14" type="ORF">K1Y72_34165</name>
</gene>
<feature type="transmembrane region" description="Helical" evidence="12">
    <location>
        <begin position="12"/>
        <end position="42"/>
    </location>
</feature>
<keyword evidence="6" id="KW-0479">Metal-binding</keyword>